<accession>A0A9D7XJG9</accession>
<keyword evidence="3" id="KW-0813">Transport</keyword>
<evidence type="ECO:0000256" key="2">
    <source>
        <dbReference type="ARBA" id="ARBA00009773"/>
    </source>
</evidence>
<dbReference type="GO" id="GO:0055085">
    <property type="term" value="P:transmembrane transport"/>
    <property type="evidence" value="ECO:0007669"/>
    <property type="project" value="TreeGrafter"/>
</dbReference>
<dbReference type="PANTHER" id="PTHR21716">
    <property type="entry name" value="TRANSMEMBRANE PROTEIN"/>
    <property type="match status" value="1"/>
</dbReference>
<evidence type="ECO:0000256" key="6">
    <source>
        <dbReference type="ARBA" id="ARBA00022989"/>
    </source>
</evidence>
<dbReference type="EMBL" id="JADKIO010000011">
    <property type="protein sequence ID" value="MBK9797688.1"/>
    <property type="molecule type" value="Genomic_DNA"/>
</dbReference>
<evidence type="ECO:0000313" key="10">
    <source>
        <dbReference type="Proteomes" id="UP000886657"/>
    </source>
</evidence>
<feature type="transmembrane region" description="Helical" evidence="8">
    <location>
        <begin position="65"/>
        <end position="87"/>
    </location>
</feature>
<evidence type="ECO:0000256" key="8">
    <source>
        <dbReference type="SAM" id="Phobius"/>
    </source>
</evidence>
<dbReference type="AlphaFoldDB" id="A0A9D7XJG9"/>
<keyword evidence="6 8" id="KW-1133">Transmembrane helix</keyword>
<evidence type="ECO:0000256" key="4">
    <source>
        <dbReference type="ARBA" id="ARBA00022475"/>
    </source>
</evidence>
<keyword evidence="5 8" id="KW-0812">Transmembrane</keyword>
<evidence type="ECO:0000256" key="5">
    <source>
        <dbReference type="ARBA" id="ARBA00022692"/>
    </source>
</evidence>
<organism evidence="9 10">
    <name type="scientific">Candidatus Geothrix skivensis</name>
    <dbReference type="NCBI Taxonomy" id="2954439"/>
    <lineage>
        <taxon>Bacteria</taxon>
        <taxon>Pseudomonadati</taxon>
        <taxon>Acidobacteriota</taxon>
        <taxon>Holophagae</taxon>
        <taxon>Holophagales</taxon>
        <taxon>Holophagaceae</taxon>
        <taxon>Geothrix</taxon>
    </lineage>
</organism>
<dbReference type="PANTHER" id="PTHR21716:SF53">
    <property type="entry name" value="PERMEASE PERM-RELATED"/>
    <property type="match status" value="1"/>
</dbReference>
<keyword evidence="7 8" id="KW-0472">Membrane</keyword>
<evidence type="ECO:0000256" key="1">
    <source>
        <dbReference type="ARBA" id="ARBA00004651"/>
    </source>
</evidence>
<comment type="caution">
    <text evidence="9">The sequence shown here is derived from an EMBL/GenBank/DDBJ whole genome shotgun (WGS) entry which is preliminary data.</text>
</comment>
<comment type="similarity">
    <text evidence="2">Belongs to the autoinducer-2 exporter (AI-2E) (TC 2.A.86) family.</text>
</comment>
<comment type="subcellular location">
    <subcellularLocation>
        <location evidence="1">Cell membrane</location>
        <topology evidence="1">Multi-pass membrane protein</topology>
    </subcellularLocation>
</comment>
<feature type="transmembrane region" description="Helical" evidence="8">
    <location>
        <begin position="20"/>
        <end position="45"/>
    </location>
</feature>
<dbReference type="Proteomes" id="UP000886657">
    <property type="component" value="Unassembled WGS sequence"/>
</dbReference>
<keyword evidence="4" id="KW-1003">Cell membrane</keyword>
<evidence type="ECO:0000256" key="3">
    <source>
        <dbReference type="ARBA" id="ARBA00022448"/>
    </source>
</evidence>
<gene>
    <name evidence="9" type="ORF">IPP58_14600</name>
</gene>
<protein>
    <submittedName>
        <fullName evidence="9">AI-2E family transporter</fullName>
    </submittedName>
</protein>
<dbReference type="InterPro" id="IPR002549">
    <property type="entry name" value="AI-2E-like"/>
</dbReference>
<sequence length="394" mass="42966">MDRGPRTVRFEIPSSTLVRLLLVGASLWLVMRLWPVILVFVVALLIMETLNPAVQWLEARRVRRLLGIFFVFSGVFLLAVLILTLSIPSVVAQAAVLLEREPVLRASVADYLSHYHLSAPFAEWLRNLKYGAPGNTVGATAFAYSLRIFEIGAYGLSAIFLALYMMIDRDRLRGGLYALVPRTHHLRLSRVMLNVETIVGAYIRGQLVTCLLIGAFTFVLLTACGVENAMALAVFAGIADVLPYIGAILSVVPVFIAALGHGTTTGIVVLVAMLAYEEFESRVLIPQVYGKALRLPSSVVFFALMVGGTLMGLLGALLALPIAATIMMLIEELRVDLPGEQAQVADTELRARDDLGEEEYERRTLGIAAEQAAAIAVEISVDRRNQDLHPGVSP</sequence>
<reference evidence="9" key="1">
    <citation type="submission" date="2020-10" db="EMBL/GenBank/DDBJ databases">
        <title>Connecting structure to function with the recovery of over 1000 high-quality activated sludge metagenome-assembled genomes encoding full-length rRNA genes using long-read sequencing.</title>
        <authorList>
            <person name="Singleton C.M."/>
            <person name="Petriglieri F."/>
            <person name="Kristensen J.M."/>
            <person name="Kirkegaard R.H."/>
            <person name="Michaelsen T.Y."/>
            <person name="Andersen M.H."/>
            <person name="Karst S.M."/>
            <person name="Dueholm M.S."/>
            <person name="Nielsen P.H."/>
            <person name="Albertsen M."/>
        </authorList>
    </citation>
    <scope>NUCLEOTIDE SEQUENCE</scope>
    <source>
        <strain evidence="9">Skiv_18-Q3-R9-52_MAXAC.067</strain>
    </source>
</reference>
<feature type="transmembrane region" description="Helical" evidence="8">
    <location>
        <begin position="244"/>
        <end position="276"/>
    </location>
</feature>
<name>A0A9D7XJG9_9BACT</name>
<dbReference type="GO" id="GO:0005886">
    <property type="term" value="C:plasma membrane"/>
    <property type="evidence" value="ECO:0007669"/>
    <property type="project" value="UniProtKB-SubCell"/>
</dbReference>
<dbReference type="Pfam" id="PF01594">
    <property type="entry name" value="AI-2E_transport"/>
    <property type="match status" value="1"/>
</dbReference>
<evidence type="ECO:0000313" key="9">
    <source>
        <dbReference type="EMBL" id="MBK9797688.1"/>
    </source>
</evidence>
<proteinExistence type="inferred from homology"/>
<feature type="transmembrane region" description="Helical" evidence="8">
    <location>
        <begin position="148"/>
        <end position="167"/>
    </location>
</feature>
<evidence type="ECO:0000256" key="7">
    <source>
        <dbReference type="ARBA" id="ARBA00023136"/>
    </source>
</evidence>
<feature type="transmembrane region" description="Helical" evidence="8">
    <location>
        <begin position="297"/>
        <end position="330"/>
    </location>
</feature>